<evidence type="ECO:0000256" key="7">
    <source>
        <dbReference type="HAMAP-Rule" id="MF_00108"/>
    </source>
</evidence>
<dbReference type="Pfam" id="PF01128">
    <property type="entry name" value="IspD"/>
    <property type="match status" value="1"/>
</dbReference>
<evidence type="ECO:0000313" key="8">
    <source>
        <dbReference type="EMBL" id="MBA8794851.1"/>
    </source>
</evidence>
<dbReference type="HAMAP" id="MF_00108">
    <property type="entry name" value="IspD"/>
    <property type="match status" value="1"/>
</dbReference>
<dbReference type="GO" id="GO:0019288">
    <property type="term" value="P:isopentenyl diphosphate biosynthetic process, methylerythritol 4-phosphate pathway"/>
    <property type="evidence" value="ECO:0007669"/>
    <property type="project" value="UniProtKB-UniRule"/>
</dbReference>
<evidence type="ECO:0000256" key="6">
    <source>
        <dbReference type="ARBA" id="ARBA00023229"/>
    </source>
</evidence>
<keyword evidence="9" id="KW-1185">Reference proteome</keyword>
<dbReference type="SUPFAM" id="SSF53448">
    <property type="entry name" value="Nucleotide-diphospho-sugar transferases"/>
    <property type="match status" value="1"/>
</dbReference>
<dbReference type="PROSITE" id="PS01295">
    <property type="entry name" value="ISPD"/>
    <property type="match status" value="1"/>
</dbReference>
<evidence type="ECO:0000256" key="4">
    <source>
        <dbReference type="ARBA" id="ARBA00022679"/>
    </source>
</evidence>
<evidence type="ECO:0000256" key="5">
    <source>
        <dbReference type="ARBA" id="ARBA00022695"/>
    </source>
</evidence>
<dbReference type="NCBIfam" id="TIGR00453">
    <property type="entry name" value="ispD"/>
    <property type="match status" value="1"/>
</dbReference>
<dbReference type="AlphaFoldDB" id="A0A7W3P6A8"/>
<dbReference type="EC" id="2.7.7.60" evidence="7"/>
<comment type="caution">
    <text evidence="8">The sequence shown here is derived from an EMBL/GenBank/DDBJ whole genome shotgun (WGS) entry which is preliminary data.</text>
</comment>
<accession>A0A7W3P6A8</accession>
<feature type="site" description="Positions MEP for the nucleophilic attack" evidence="7">
    <location>
        <position position="150"/>
    </location>
</feature>
<dbReference type="Proteomes" id="UP000523079">
    <property type="component" value="Unassembled WGS sequence"/>
</dbReference>
<comment type="function">
    <text evidence="7">Catalyzes the formation of 4-diphosphocytidyl-2-C-methyl-D-erythritol from CTP and 2-C-methyl-D-erythritol 4-phosphate (MEP).</text>
</comment>
<dbReference type="FunFam" id="3.90.550.10:FF:000003">
    <property type="entry name" value="2-C-methyl-D-erythritol 4-phosphate cytidylyltransferase"/>
    <property type="match status" value="1"/>
</dbReference>
<keyword evidence="5 7" id="KW-0548">Nucleotidyltransferase</keyword>
<evidence type="ECO:0000313" key="9">
    <source>
        <dbReference type="Proteomes" id="UP000523079"/>
    </source>
</evidence>
<name>A0A7W3P6A8_9ACTN</name>
<dbReference type="UniPathway" id="UPA00056">
    <property type="reaction ID" value="UER00093"/>
</dbReference>
<gene>
    <name evidence="7" type="primary">ispD</name>
    <name evidence="8" type="ORF">FHX74_002470</name>
</gene>
<dbReference type="InterPro" id="IPR029044">
    <property type="entry name" value="Nucleotide-diphossugar_trans"/>
</dbReference>
<dbReference type="InterPro" id="IPR034683">
    <property type="entry name" value="IspD/TarI"/>
</dbReference>
<dbReference type="CDD" id="cd02516">
    <property type="entry name" value="CDP-ME_synthetase"/>
    <property type="match status" value="1"/>
</dbReference>
<dbReference type="EMBL" id="JACGWT010000003">
    <property type="protein sequence ID" value="MBA8794851.1"/>
    <property type="molecule type" value="Genomic_DNA"/>
</dbReference>
<dbReference type="PANTHER" id="PTHR32125:SF4">
    <property type="entry name" value="2-C-METHYL-D-ERYTHRITOL 4-PHOSPHATE CYTIDYLYLTRANSFERASE, CHLOROPLASTIC"/>
    <property type="match status" value="1"/>
</dbReference>
<keyword evidence="6 7" id="KW-0414">Isoprene biosynthesis</keyword>
<dbReference type="PANTHER" id="PTHR32125">
    <property type="entry name" value="2-C-METHYL-D-ERYTHRITOL 4-PHOSPHATE CYTIDYLYLTRANSFERASE, CHLOROPLASTIC"/>
    <property type="match status" value="1"/>
</dbReference>
<dbReference type="RefSeq" id="WP_182560382.1">
    <property type="nucleotide sequence ID" value="NZ_JACGWT010000003.1"/>
</dbReference>
<reference evidence="8 9" key="1">
    <citation type="submission" date="2020-07" db="EMBL/GenBank/DDBJ databases">
        <title>Sequencing the genomes of 1000 actinobacteria strains.</title>
        <authorList>
            <person name="Klenk H.-P."/>
        </authorList>
    </citation>
    <scope>NUCLEOTIDE SEQUENCE [LARGE SCALE GENOMIC DNA]</scope>
    <source>
        <strain evidence="8 9">DSM 100723</strain>
    </source>
</reference>
<evidence type="ECO:0000256" key="2">
    <source>
        <dbReference type="ARBA" id="ARBA00004787"/>
    </source>
</evidence>
<comment type="similarity">
    <text evidence="3 7">Belongs to the IspD/TarI cytidylyltransferase family. IspD subfamily.</text>
</comment>
<feature type="site" description="Transition state stabilizer" evidence="7">
    <location>
        <position position="16"/>
    </location>
</feature>
<evidence type="ECO:0000256" key="1">
    <source>
        <dbReference type="ARBA" id="ARBA00001282"/>
    </source>
</evidence>
<feature type="site" description="Transition state stabilizer" evidence="7">
    <location>
        <position position="23"/>
    </location>
</feature>
<proteinExistence type="inferred from homology"/>
<feature type="site" description="Positions MEP for the nucleophilic attack" evidence="7">
    <location>
        <position position="204"/>
    </location>
</feature>
<comment type="catalytic activity">
    <reaction evidence="1 7">
        <text>2-C-methyl-D-erythritol 4-phosphate + CTP + H(+) = 4-CDP-2-C-methyl-D-erythritol + diphosphate</text>
        <dbReference type="Rhea" id="RHEA:13429"/>
        <dbReference type="ChEBI" id="CHEBI:15378"/>
        <dbReference type="ChEBI" id="CHEBI:33019"/>
        <dbReference type="ChEBI" id="CHEBI:37563"/>
        <dbReference type="ChEBI" id="CHEBI:57823"/>
        <dbReference type="ChEBI" id="CHEBI:58262"/>
        <dbReference type="EC" id="2.7.7.60"/>
    </reaction>
</comment>
<keyword evidence="4 7" id="KW-0808">Transferase</keyword>
<comment type="pathway">
    <text evidence="2 7">Isoprenoid biosynthesis; isopentenyl diphosphate biosynthesis via DXP pathway; isopentenyl diphosphate from 1-deoxy-D-xylulose 5-phosphate: step 2/6.</text>
</comment>
<organism evidence="8 9">
    <name type="scientific">Microlunatus kandeliicorticis</name>
    <dbReference type="NCBI Taxonomy" id="1759536"/>
    <lineage>
        <taxon>Bacteria</taxon>
        <taxon>Bacillati</taxon>
        <taxon>Actinomycetota</taxon>
        <taxon>Actinomycetes</taxon>
        <taxon>Propionibacteriales</taxon>
        <taxon>Propionibacteriaceae</taxon>
        <taxon>Microlunatus</taxon>
    </lineage>
</organism>
<protein>
    <recommendedName>
        <fullName evidence="7">2-C-methyl-D-erythritol 4-phosphate cytidylyltransferase</fullName>
        <ecNumber evidence="7">2.7.7.60</ecNumber>
    </recommendedName>
    <alternativeName>
        <fullName evidence="7">4-diphosphocytidyl-2C-methyl-D-erythritol synthase</fullName>
    </alternativeName>
    <alternativeName>
        <fullName evidence="7">MEP cytidylyltransferase</fullName>
        <shortName evidence="7">MCT</shortName>
    </alternativeName>
</protein>
<dbReference type="InterPro" id="IPR001228">
    <property type="entry name" value="IspD"/>
</dbReference>
<dbReference type="InterPro" id="IPR018294">
    <property type="entry name" value="ISPD_synthase_CS"/>
</dbReference>
<dbReference type="GO" id="GO:0050518">
    <property type="term" value="F:2-C-methyl-D-erythritol 4-phosphate cytidylyltransferase activity"/>
    <property type="evidence" value="ECO:0007669"/>
    <property type="project" value="UniProtKB-UniRule"/>
</dbReference>
<evidence type="ECO:0000256" key="3">
    <source>
        <dbReference type="ARBA" id="ARBA00009789"/>
    </source>
</evidence>
<dbReference type="InterPro" id="IPR050088">
    <property type="entry name" value="IspD/TarI_cytidylyltransf_bact"/>
</dbReference>
<dbReference type="Gene3D" id="3.90.550.10">
    <property type="entry name" value="Spore Coat Polysaccharide Biosynthesis Protein SpsA, Chain A"/>
    <property type="match status" value="1"/>
</dbReference>
<sequence length="237" mass="24491">MARFAAVVVAAGSGTRLGAVAPKALLELGGRALVDRAVALMAECGADPVVVVVPAAHREEFAAALRGRAVTLVDGGAERQQSVLAGLDAITDPAPPVVLVHDAARPLVPPDVVERVVGAVEAGARAVIPVVPVTDTVRRVDGDTSELLDRSRLRAVQTPQGFDRVTLVGAHRRYAATPVTDDATLCELAGHPVALVDGSTDALKITHPFDVLVAEALLARRANIPTESEQSVGDVRG</sequence>